<evidence type="ECO:0008006" key="5">
    <source>
        <dbReference type="Google" id="ProtNLM"/>
    </source>
</evidence>
<dbReference type="PROSITE" id="PS51257">
    <property type="entry name" value="PROKAR_LIPOPROTEIN"/>
    <property type="match status" value="1"/>
</dbReference>
<feature type="region of interest" description="Disordered" evidence="1">
    <location>
        <begin position="24"/>
        <end position="44"/>
    </location>
</feature>
<dbReference type="PANTHER" id="PTHR41339:SF1">
    <property type="entry name" value="SECRETED PROTEIN"/>
    <property type="match status" value="1"/>
</dbReference>
<evidence type="ECO:0000256" key="1">
    <source>
        <dbReference type="SAM" id="MobiDB-lite"/>
    </source>
</evidence>
<dbReference type="OrthoDB" id="1521716at2"/>
<dbReference type="PANTHER" id="PTHR41339">
    <property type="entry name" value="LIPL48"/>
    <property type="match status" value="1"/>
</dbReference>
<protein>
    <recommendedName>
        <fullName evidence="5">T9SS C-terminal target domain-containing protein</fullName>
    </recommendedName>
</protein>
<feature type="chain" id="PRO_5009098688" description="T9SS C-terminal target domain-containing protein" evidence="2">
    <location>
        <begin position="19"/>
        <end position="445"/>
    </location>
</feature>
<sequence length="445" mass="47016">MKRQNLSILFLAAAMAFASCRKSDNNDNGELPAKTPESISGDITTSKTLTSDRTWILDGTVFVRSGSILTVEPGTVIRAKQGTKAALIIDKGAKIIADGTAAKPIVFTSGKDAGSRAPGDWGGIILVGRATTNRTTAVPVEGGVALTYGTDKIDDDNSGTLRYVRIEYAGIGVNDSEINALTFYAVGNKTIVENVQTVYANDDAFEFFGGTVNCKNLVAFGTADDDFDFDFGFNGSVQFAVAIRDPKFVDAADDGNGIECDNDKDGTNASPITQPKLSNITIVGPNNAANTSARHAYGNRWRRGTKFIFNNSILLGAQKGGLNIESDKAANFYKNGDSQFKNNIVASYGVPFLTNATASVLTAAEMQAKVLVDGGVAFVDGNTSVKLTSPFSLTAPDFLPAVGSPALSGTWVATTGASAVTYRGAFGNTDWTKGWTNWDAQNTKY</sequence>
<evidence type="ECO:0000313" key="3">
    <source>
        <dbReference type="EMBL" id="AOM78124.1"/>
    </source>
</evidence>
<reference evidence="3 4" key="1">
    <citation type="submission" date="2016-08" db="EMBL/GenBank/DDBJ databases">
        <authorList>
            <person name="Seilhamer J.J."/>
        </authorList>
    </citation>
    <scope>NUCLEOTIDE SEQUENCE [LARGE SCALE GENOMIC DNA]</scope>
    <source>
        <strain evidence="3 4">DX4</strain>
    </source>
</reference>
<dbReference type="Proteomes" id="UP000094313">
    <property type="component" value="Chromosome"/>
</dbReference>
<feature type="signal peptide" evidence="2">
    <location>
        <begin position="1"/>
        <end position="18"/>
    </location>
</feature>
<dbReference type="EMBL" id="CP017141">
    <property type="protein sequence ID" value="AOM78124.1"/>
    <property type="molecule type" value="Genomic_DNA"/>
</dbReference>
<keyword evidence="2" id="KW-0732">Signal</keyword>
<accession>A0A1D7QHI4</accession>
<keyword evidence="4" id="KW-1185">Reference proteome</keyword>
<dbReference type="AlphaFoldDB" id="A0A1D7QHI4"/>
<evidence type="ECO:0000256" key="2">
    <source>
        <dbReference type="SAM" id="SignalP"/>
    </source>
</evidence>
<name>A0A1D7QHI4_9SPHI</name>
<dbReference type="RefSeq" id="WP_069379793.1">
    <property type="nucleotide sequence ID" value="NZ_CP017141.1"/>
</dbReference>
<proteinExistence type="predicted"/>
<organism evidence="3 4">
    <name type="scientific">Pedobacter steynii</name>
    <dbReference type="NCBI Taxonomy" id="430522"/>
    <lineage>
        <taxon>Bacteria</taxon>
        <taxon>Pseudomonadati</taxon>
        <taxon>Bacteroidota</taxon>
        <taxon>Sphingobacteriia</taxon>
        <taxon>Sphingobacteriales</taxon>
        <taxon>Sphingobacteriaceae</taxon>
        <taxon>Pedobacter</taxon>
    </lineage>
</organism>
<gene>
    <name evidence="3" type="ORF">BFS30_13650</name>
</gene>
<evidence type="ECO:0000313" key="4">
    <source>
        <dbReference type="Proteomes" id="UP000094313"/>
    </source>
</evidence>
<dbReference type="KEGG" id="psty:BFS30_13650"/>